<keyword evidence="3" id="KW-1185">Reference proteome</keyword>
<proteinExistence type="predicted"/>
<dbReference type="AlphaFoldDB" id="A0AA86T6I2"/>
<dbReference type="RefSeq" id="WP_289269972.1">
    <property type="nucleotide sequence ID" value="NZ_OX365700.1"/>
</dbReference>
<name>A0AA86T6I2_9BACT</name>
<dbReference type="Gene3D" id="2.40.10.220">
    <property type="entry name" value="predicted glycosyltransferase like domains"/>
    <property type="match status" value="1"/>
</dbReference>
<accession>A0AA86T6I2</accession>
<dbReference type="GO" id="GO:0035438">
    <property type="term" value="F:cyclic-di-GMP binding"/>
    <property type="evidence" value="ECO:0007669"/>
    <property type="project" value="InterPro"/>
</dbReference>
<evidence type="ECO:0000259" key="1">
    <source>
        <dbReference type="Pfam" id="PF07238"/>
    </source>
</evidence>
<dbReference type="Proteomes" id="UP001179121">
    <property type="component" value="Chromosome"/>
</dbReference>
<dbReference type="Pfam" id="PF07238">
    <property type="entry name" value="PilZ"/>
    <property type="match status" value="1"/>
</dbReference>
<protein>
    <submittedName>
        <fullName evidence="2">PilZ domain-containing protein</fullName>
    </submittedName>
</protein>
<sequence length="114" mass="12840">MALPAPRSHEKRRHPRVRVQYRSHFSSKNRMVAGDGDLQDLSQAGCRIKSQVTAPAGSELELCVFVDGDENPLVIDVASVRWVRSDEFGLSFTQVRPPVQRRITDLCRKLAPLD</sequence>
<evidence type="ECO:0000313" key="2">
    <source>
        <dbReference type="EMBL" id="CAI4033075.1"/>
    </source>
</evidence>
<evidence type="ECO:0000313" key="3">
    <source>
        <dbReference type="Proteomes" id="UP001179121"/>
    </source>
</evidence>
<gene>
    <name evidence="2" type="ORF">DNFV4_03507</name>
</gene>
<reference evidence="2" key="1">
    <citation type="submission" date="2022-10" db="EMBL/GenBank/DDBJ databases">
        <authorList>
            <person name="Koch H."/>
        </authorList>
    </citation>
    <scope>NUCLEOTIDE SEQUENCE</scope>
    <source>
        <strain evidence="2">DNF</strain>
    </source>
</reference>
<organism evidence="2 3">
    <name type="scientific">Nitrospira tepida</name>
    <dbReference type="NCBI Taxonomy" id="2973512"/>
    <lineage>
        <taxon>Bacteria</taxon>
        <taxon>Pseudomonadati</taxon>
        <taxon>Nitrospirota</taxon>
        <taxon>Nitrospiria</taxon>
        <taxon>Nitrospirales</taxon>
        <taxon>Nitrospiraceae</taxon>
        <taxon>Nitrospira</taxon>
    </lineage>
</organism>
<feature type="domain" description="PilZ" evidence="1">
    <location>
        <begin position="10"/>
        <end position="108"/>
    </location>
</feature>
<dbReference type="InterPro" id="IPR009875">
    <property type="entry name" value="PilZ_domain"/>
</dbReference>
<dbReference type="EMBL" id="OX365700">
    <property type="protein sequence ID" value="CAI4033075.1"/>
    <property type="molecule type" value="Genomic_DNA"/>
</dbReference>
<dbReference type="KEGG" id="nti:DNFV4_03507"/>
<dbReference type="SUPFAM" id="SSF141371">
    <property type="entry name" value="PilZ domain-like"/>
    <property type="match status" value="1"/>
</dbReference>